<dbReference type="PANTHER" id="PTHR34219">
    <property type="entry name" value="IRON-REGULATED INNER MEMBRANE PROTEIN-RELATED"/>
    <property type="match status" value="1"/>
</dbReference>
<feature type="transmembrane region" description="Helical" evidence="1">
    <location>
        <begin position="360"/>
        <end position="383"/>
    </location>
</feature>
<keyword evidence="1" id="KW-1133">Transmembrane helix</keyword>
<evidence type="ECO:0000313" key="3">
    <source>
        <dbReference type="Proteomes" id="UP000635665"/>
    </source>
</evidence>
<feature type="transmembrane region" description="Helical" evidence="1">
    <location>
        <begin position="470"/>
        <end position="493"/>
    </location>
</feature>
<organism evidence="2 3">
    <name type="scientific">Salegentibacter maritimus</name>
    <dbReference type="NCBI Taxonomy" id="2794347"/>
    <lineage>
        <taxon>Bacteria</taxon>
        <taxon>Pseudomonadati</taxon>
        <taxon>Bacteroidota</taxon>
        <taxon>Flavobacteriia</taxon>
        <taxon>Flavobacteriales</taxon>
        <taxon>Flavobacteriaceae</taxon>
        <taxon>Salegentibacter</taxon>
    </lineage>
</organism>
<evidence type="ECO:0000313" key="2">
    <source>
        <dbReference type="EMBL" id="MBI6121394.1"/>
    </source>
</evidence>
<dbReference type="PANTHER" id="PTHR34219:SF4">
    <property type="entry name" value="PEPSY DOMAIN-CONTAINING PROTEIN"/>
    <property type="match status" value="1"/>
</dbReference>
<name>A0ABS0TJZ8_9FLAO</name>
<keyword evidence="1" id="KW-0812">Transmembrane</keyword>
<dbReference type="InterPro" id="IPR005625">
    <property type="entry name" value="PepSY-ass_TM"/>
</dbReference>
<feature type="transmembrane region" description="Helical" evidence="1">
    <location>
        <begin position="12"/>
        <end position="36"/>
    </location>
</feature>
<keyword evidence="1" id="KW-0472">Membrane</keyword>
<evidence type="ECO:0000256" key="1">
    <source>
        <dbReference type="SAM" id="Phobius"/>
    </source>
</evidence>
<keyword evidence="3" id="KW-1185">Reference proteome</keyword>
<gene>
    <name evidence="2" type="ORF">I6U50_15310</name>
</gene>
<feature type="transmembrane region" description="Helical" evidence="1">
    <location>
        <begin position="395"/>
        <end position="420"/>
    </location>
</feature>
<accession>A0ABS0TJZ8</accession>
<dbReference type="RefSeq" id="WP_198639490.1">
    <property type="nucleotide sequence ID" value="NZ_JAEHNY010000017.1"/>
</dbReference>
<dbReference type="Pfam" id="PF03929">
    <property type="entry name" value="PepSY_TM"/>
    <property type="match status" value="1"/>
</dbReference>
<feature type="transmembrane region" description="Helical" evidence="1">
    <location>
        <begin position="192"/>
        <end position="225"/>
    </location>
</feature>
<feature type="transmembrane region" description="Helical" evidence="1">
    <location>
        <begin position="440"/>
        <end position="458"/>
    </location>
</feature>
<dbReference type="Proteomes" id="UP000635665">
    <property type="component" value="Unassembled WGS sequence"/>
</dbReference>
<reference evidence="2 3" key="1">
    <citation type="submission" date="2020-12" db="EMBL/GenBank/DDBJ databases">
        <title>Salegentibacter orientalis sp. nov., isolated from costal sediment.</title>
        <authorList>
            <person name="Lian F.-B."/>
        </authorList>
    </citation>
    <scope>NUCLEOTIDE SEQUENCE [LARGE SCALE GENOMIC DNA]</scope>
    <source>
        <strain evidence="2 3">F60176</strain>
    </source>
</reference>
<proteinExistence type="predicted"/>
<dbReference type="EMBL" id="JAEHNY010000017">
    <property type="protein sequence ID" value="MBI6121394.1"/>
    <property type="molecule type" value="Genomic_DNA"/>
</dbReference>
<comment type="caution">
    <text evidence="2">The sequence shown here is derived from an EMBL/GenBank/DDBJ whole genome shotgun (WGS) entry which is preliminary data.</text>
</comment>
<feature type="transmembrane region" description="Helical" evidence="1">
    <location>
        <begin position="151"/>
        <end position="171"/>
    </location>
</feature>
<sequence length="533" mass="61288">MSNRIYNILFHTHTISGIIISALLYIIFFTGSIAFLRDEISAWEHNKPIEENYFNTIDFDRSLKKLEENKNLYGRDITYSHRYFEREVNVSMTPSKDSSLTNENSGRLSNYLFMDMDTFEKKDYQSNYSLGEFFYRLHFFAQLNFFGRSGYLLAGLVAFFFLFAIITGVLVHWKKIISNFYTFRPMAKWKTIWTDAHVALGIIGLPYQFIFAVTGCYLMIGYMVMLPPVESYLFPDEPGEIANILNLEEEVDNMEFTYTPIQKDFSINHFAGKILKKWPDLKLSELKIINYGDANMYVQLSGSPGFDENLLDRASQTYRIADAKLIAEKSIDSPTSYAQGTFNLLRRLHYGDYGGYGLKLIYLVLGFVTCFVILSGVYIWLVARNKKSVSKSKRTFNNWLVTIYTSVCLSLLPITAIIFIVMKVFGESYVADTGGVRKDLIYQVFFWGWLILSILFTIKRDNHFTNKTCLVLGSILGMLVPIANGVITGNWIWISLQKAYTQIFVVDVFWVLLSLTAFFAVLRISKKTKASAA</sequence>
<protein>
    <submittedName>
        <fullName evidence="2">PepSY domain-containing protein</fullName>
    </submittedName>
</protein>
<feature type="transmembrane region" description="Helical" evidence="1">
    <location>
        <begin position="499"/>
        <end position="522"/>
    </location>
</feature>